<reference evidence="1" key="1">
    <citation type="submission" date="2022-08" db="UniProtKB">
        <authorList>
            <consortium name="EnsemblMetazoa"/>
        </authorList>
    </citation>
    <scope>IDENTIFICATION</scope>
    <source>
        <strain evidence="1">05x7-T-G4-1.051#20</strain>
    </source>
</reference>
<dbReference type="Proteomes" id="UP000005408">
    <property type="component" value="Unassembled WGS sequence"/>
</dbReference>
<organism evidence="1 2">
    <name type="scientific">Magallana gigas</name>
    <name type="common">Pacific oyster</name>
    <name type="synonym">Crassostrea gigas</name>
    <dbReference type="NCBI Taxonomy" id="29159"/>
    <lineage>
        <taxon>Eukaryota</taxon>
        <taxon>Metazoa</taxon>
        <taxon>Spiralia</taxon>
        <taxon>Lophotrochozoa</taxon>
        <taxon>Mollusca</taxon>
        <taxon>Bivalvia</taxon>
        <taxon>Autobranchia</taxon>
        <taxon>Pteriomorphia</taxon>
        <taxon>Ostreida</taxon>
        <taxon>Ostreoidea</taxon>
        <taxon>Ostreidae</taxon>
        <taxon>Magallana</taxon>
    </lineage>
</organism>
<sequence>AFNMTKENPLYHSDEDIYKRFEREREHDRSSSQRIQNSVNNDITFDTVDRFTKCKEVKRQPRPKKNLSELLLSKLATIDSKDIRQHIDVKHHHEDIYGDLNLVHADGSRAGQFGTSNFDSVAENVDLMLKNGKAFITVTVTAERITPIDIEFNVWRKNQAIVTRVIEIDLFANEQRRRLYETVMERAQTQETGNGGYTYVNPRETVLSSEETLDLFTEIMDAADGEGDKEDITVRKSQRKTRVPGNNLDFLY</sequence>
<keyword evidence="2" id="KW-1185">Reference proteome</keyword>
<proteinExistence type="predicted"/>
<dbReference type="EnsemblMetazoa" id="G27374.4">
    <property type="protein sequence ID" value="G27374.4:cds"/>
    <property type="gene ID" value="G27374"/>
</dbReference>
<accession>A0A8W8LCH9</accession>
<protein>
    <submittedName>
        <fullName evidence="1">Uncharacterized protein</fullName>
    </submittedName>
</protein>
<evidence type="ECO:0000313" key="2">
    <source>
        <dbReference type="Proteomes" id="UP000005408"/>
    </source>
</evidence>
<name>A0A8W8LCH9_MAGGI</name>
<evidence type="ECO:0000313" key="1">
    <source>
        <dbReference type="EnsemblMetazoa" id="G27374.4:cds"/>
    </source>
</evidence>
<dbReference type="AlphaFoldDB" id="A0A8W8LCH9"/>